<evidence type="ECO:0000313" key="4">
    <source>
        <dbReference type="EMBL" id="MBE9391015.1"/>
    </source>
</evidence>
<dbReference type="InterPro" id="IPR033756">
    <property type="entry name" value="YlxH/NBP35"/>
</dbReference>
<dbReference type="InterPro" id="IPR027417">
    <property type="entry name" value="P-loop_NTPase"/>
</dbReference>
<dbReference type="InterPro" id="IPR044304">
    <property type="entry name" value="NUBPL-like"/>
</dbReference>
<dbReference type="GeneID" id="12449343"/>
<dbReference type="PANTHER" id="PTHR42961">
    <property type="entry name" value="IRON-SULFUR PROTEIN NUBPL"/>
    <property type="match status" value="1"/>
</dbReference>
<dbReference type="Proteomes" id="UP000652307">
    <property type="component" value="Unassembled WGS sequence"/>
</dbReference>
<dbReference type="GO" id="GO:0005524">
    <property type="term" value="F:ATP binding"/>
    <property type="evidence" value="ECO:0007669"/>
    <property type="project" value="UniProtKB-KW"/>
</dbReference>
<dbReference type="GO" id="GO:0051539">
    <property type="term" value="F:4 iron, 4 sulfur cluster binding"/>
    <property type="evidence" value="ECO:0007669"/>
    <property type="project" value="TreeGrafter"/>
</dbReference>
<keyword evidence="1" id="KW-0547">Nucleotide-binding</keyword>
<gene>
    <name evidence="3" type="ORF">ENO39_04730</name>
    <name evidence="4" type="ORF">IOK49_02840</name>
</gene>
<evidence type="ECO:0000256" key="1">
    <source>
        <dbReference type="ARBA" id="ARBA00022741"/>
    </source>
</evidence>
<organism evidence="3">
    <name type="scientific">Fervidicoccus fontis</name>
    <dbReference type="NCBI Taxonomy" id="683846"/>
    <lineage>
        <taxon>Archaea</taxon>
        <taxon>Thermoproteota</taxon>
        <taxon>Thermoprotei</taxon>
        <taxon>Fervidicoccales</taxon>
        <taxon>Fervidicoccaceae</taxon>
        <taxon>Fervidicoccus</taxon>
    </lineage>
</organism>
<accession>A0A7C2VP27</accession>
<dbReference type="EMBL" id="DSFH01000058">
    <property type="protein sequence ID" value="HEW64341.1"/>
    <property type="molecule type" value="Genomic_DNA"/>
</dbReference>
<reference evidence="4" key="2">
    <citation type="submission" date="2020-10" db="EMBL/GenBank/DDBJ databases">
        <title>Fervidococcus fontis strain 3639Fd - the first crenarchaeon capable of growth on lipids.</title>
        <authorList>
            <person name="Kochetkova T.V."/>
            <person name="Elcheninov A.G."/>
            <person name="Toschakov S.V."/>
            <person name="Kublanov I.V."/>
        </authorList>
    </citation>
    <scope>NUCLEOTIDE SEQUENCE</scope>
    <source>
        <strain evidence="4">3639Fd</strain>
    </source>
</reference>
<dbReference type="AlphaFoldDB" id="A0A7C2VP27"/>
<dbReference type="Pfam" id="PF10609">
    <property type="entry name" value="ParA"/>
    <property type="match status" value="1"/>
</dbReference>
<dbReference type="PANTHER" id="PTHR42961:SF2">
    <property type="entry name" value="IRON-SULFUR PROTEIN NUBPL"/>
    <property type="match status" value="1"/>
</dbReference>
<evidence type="ECO:0000256" key="2">
    <source>
        <dbReference type="ARBA" id="ARBA00022840"/>
    </source>
</evidence>
<comment type="caution">
    <text evidence="3">The sequence shown here is derived from an EMBL/GenBank/DDBJ whole genome shotgun (WGS) entry which is preliminary data.</text>
</comment>
<name>A0A7C2VP27_9CREN</name>
<keyword evidence="2 3" id="KW-0067">ATP-binding</keyword>
<dbReference type="OMA" id="FEPKEFP"/>
<dbReference type="RefSeq" id="WP_014557413.1">
    <property type="nucleotide sequence ID" value="NZ_DSFH01000058.1"/>
</dbReference>
<reference evidence="3" key="1">
    <citation type="journal article" date="2020" name="mSystems">
        <title>Genome- and Community-Level Interaction Insights into Carbon Utilization and Element Cycling Functions of Hydrothermarchaeota in Hydrothermal Sediment.</title>
        <authorList>
            <person name="Zhou Z."/>
            <person name="Liu Y."/>
            <person name="Xu W."/>
            <person name="Pan J."/>
            <person name="Luo Z.H."/>
            <person name="Li M."/>
        </authorList>
    </citation>
    <scope>NUCLEOTIDE SEQUENCE [LARGE SCALE GENOMIC DNA]</scope>
    <source>
        <strain evidence="3">SpSt-1261</strain>
    </source>
</reference>
<protein>
    <submittedName>
        <fullName evidence="3">ATP-binding protein</fullName>
    </submittedName>
    <submittedName>
        <fullName evidence="4">P-loop NTPase</fullName>
    </submittedName>
</protein>
<dbReference type="SUPFAM" id="SSF52540">
    <property type="entry name" value="P-loop containing nucleoside triphosphate hydrolases"/>
    <property type="match status" value="1"/>
</dbReference>
<dbReference type="GO" id="GO:0016226">
    <property type="term" value="P:iron-sulfur cluster assembly"/>
    <property type="evidence" value="ECO:0007669"/>
    <property type="project" value="InterPro"/>
</dbReference>
<evidence type="ECO:0000313" key="3">
    <source>
        <dbReference type="EMBL" id="HEW64341.1"/>
    </source>
</evidence>
<dbReference type="EMBL" id="JADEZV010000001">
    <property type="protein sequence ID" value="MBE9391015.1"/>
    <property type="molecule type" value="Genomic_DNA"/>
</dbReference>
<dbReference type="Proteomes" id="UP000886076">
    <property type="component" value="Unassembled WGS sequence"/>
</dbReference>
<proteinExistence type="predicted"/>
<sequence>MSQKLIDPRIFGIRTKTANVKNIIGIVSSKGGVGKTTISTLLAIALNELGLKTGLLDLDLTNPNTHLILGADMKINFEEENGIKPVIINEIKYFSPVILTEGRISPLRGREIDSALKELLSILDWGSLDFLIIDTPPGMSDELYDLIELLPQIKLILVSSPDKLSLESIKNMIKNLEKENAKILGIVVNLYRTTFDAYKNHKELLNKGLKMLKLISYDDTFIFSLGSIDKVKNTTVFKEVYDIALEILKEARKD</sequence>
<dbReference type="Gene3D" id="3.40.50.300">
    <property type="entry name" value="P-loop containing nucleotide triphosphate hydrolases"/>
    <property type="match status" value="1"/>
</dbReference>